<gene>
    <name evidence="1" type="ORF">SMN809_LOCUS55729</name>
</gene>
<proteinExistence type="predicted"/>
<dbReference type="AlphaFoldDB" id="A0A8S3D5N8"/>
<feature type="non-terminal residue" evidence="1">
    <location>
        <position position="32"/>
    </location>
</feature>
<comment type="caution">
    <text evidence="1">The sequence shown here is derived from an EMBL/GenBank/DDBJ whole genome shotgun (WGS) entry which is preliminary data.</text>
</comment>
<organism evidence="1 2">
    <name type="scientific">Rotaria magnacalcarata</name>
    <dbReference type="NCBI Taxonomy" id="392030"/>
    <lineage>
        <taxon>Eukaryota</taxon>
        <taxon>Metazoa</taxon>
        <taxon>Spiralia</taxon>
        <taxon>Gnathifera</taxon>
        <taxon>Rotifera</taxon>
        <taxon>Eurotatoria</taxon>
        <taxon>Bdelloidea</taxon>
        <taxon>Philodinida</taxon>
        <taxon>Philodinidae</taxon>
        <taxon>Rotaria</taxon>
    </lineage>
</organism>
<evidence type="ECO:0000313" key="1">
    <source>
        <dbReference type="EMBL" id="CAF4981173.1"/>
    </source>
</evidence>
<reference evidence="1" key="1">
    <citation type="submission" date="2021-02" db="EMBL/GenBank/DDBJ databases">
        <authorList>
            <person name="Nowell W R."/>
        </authorList>
    </citation>
    <scope>NUCLEOTIDE SEQUENCE</scope>
</reference>
<dbReference type="EMBL" id="CAJOBI010197604">
    <property type="protein sequence ID" value="CAF4981173.1"/>
    <property type="molecule type" value="Genomic_DNA"/>
</dbReference>
<name>A0A8S3D5N8_9BILA</name>
<protein>
    <submittedName>
        <fullName evidence="1">Uncharacterized protein</fullName>
    </submittedName>
</protein>
<evidence type="ECO:0000313" key="2">
    <source>
        <dbReference type="Proteomes" id="UP000676336"/>
    </source>
</evidence>
<sequence length="32" mass="3570">MIPWVPLLLEQFVGEDGVDLSVVDDCLRARLA</sequence>
<accession>A0A8S3D5N8</accession>
<dbReference type="Proteomes" id="UP000676336">
    <property type="component" value="Unassembled WGS sequence"/>
</dbReference>